<dbReference type="Proteomes" id="UP001151760">
    <property type="component" value="Unassembled WGS sequence"/>
</dbReference>
<dbReference type="EMBL" id="BQNB010012828">
    <property type="protein sequence ID" value="GJT08412.1"/>
    <property type="molecule type" value="Genomic_DNA"/>
</dbReference>
<feature type="compositionally biased region" description="Low complexity" evidence="1">
    <location>
        <begin position="186"/>
        <end position="199"/>
    </location>
</feature>
<evidence type="ECO:0000313" key="2">
    <source>
        <dbReference type="EMBL" id="GJT08412.1"/>
    </source>
</evidence>
<protein>
    <submittedName>
        <fullName evidence="2">Uncharacterized protein</fullName>
    </submittedName>
</protein>
<feature type="compositionally biased region" description="Basic and acidic residues" evidence="1">
    <location>
        <begin position="17"/>
        <end position="26"/>
    </location>
</feature>
<gene>
    <name evidence="2" type="ORF">Tco_0842874</name>
</gene>
<organism evidence="2 3">
    <name type="scientific">Tanacetum coccineum</name>
    <dbReference type="NCBI Taxonomy" id="301880"/>
    <lineage>
        <taxon>Eukaryota</taxon>
        <taxon>Viridiplantae</taxon>
        <taxon>Streptophyta</taxon>
        <taxon>Embryophyta</taxon>
        <taxon>Tracheophyta</taxon>
        <taxon>Spermatophyta</taxon>
        <taxon>Magnoliopsida</taxon>
        <taxon>eudicotyledons</taxon>
        <taxon>Gunneridae</taxon>
        <taxon>Pentapetalae</taxon>
        <taxon>asterids</taxon>
        <taxon>campanulids</taxon>
        <taxon>Asterales</taxon>
        <taxon>Asteraceae</taxon>
        <taxon>Asteroideae</taxon>
        <taxon>Anthemideae</taxon>
        <taxon>Anthemidinae</taxon>
        <taxon>Tanacetum</taxon>
    </lineage>
</organism>
<feature type="region of interest" description="Disordered" evidence="1">
    <location>
        <begin position="1"/>
        <end position="51"/>
    </location>
</feature>
<keyword evidence="3" id="KW-1185">Reference proteome</keyword>
<sequence>MFIKYSIGQIPPKKSRGKELQGKKTADTPVADVDVSEESDSKPARKKTASRRVIKKKVTISAVDKIIPDLDVALELSKSISLTGAAEEEAARQVHATHVRIMTESVFEPARRRPSGISIRDTSQVSKKVSSDSFQKLKGVQSLTLKEQEAANTMQALKESKKTNRRQPGTRGLSEGTGRIPRVPDESTVVSVTSSEGTGTKPGVLDEEKLKEDQRDDEEVDWIYSDEDEEKKDDDKSINLEITDDEETEDEFVLGDEPVNENEEEEMTDLSLWSGSRFDTAYPRDWIQRIGGFLE</sequence>
<feature type="region of interest" description="Disordered" evidence="1">
    <location>
        <begin position="151"/>
        <end position="272"/>
    </location>
</feature>
<comment type="caution">
    <text evidence="2">The sequence shown here is derived from an EMBL/GenBank/DDBJ whole genome shotgun (WGS) entry which is preliminary data.</text>
</comment>
<feature type="region of interest" description="Disordered" evidence="1">
    <location>
        <begin position="109"/>
        <end position="131"/>
    </location>
</feature>
<feature type="compositionally biased region" description="Basic and acidic residues" evidence="1">
    <location>
        <begin position="204"/>
        <end position="214"/>
    </location>
</feature>
<name>A0ABQ5B421_9ASTR</name>
<feature type="compositionally biased region" description="Acidic residues" evidence="1">
    <location>
        <begin position="242"/>
        <end position="268"/>
    </location>
</feature>
<proteinExistence type="predicted"/>
<feature type="compositionally biased region" description="Polar residues" evidence="1">
    <location>
        <begin position="120"/>
        <end position="131"/>
    </location>
</feature>
<reference evidence="2" key="2">
    <citation type="submission" date="2022-01" db="EMBL/GenBank/DDBJ databases">
        <authorList>
            <person name="Yamashiro T."/>
            <person name="Shiraishi A."/>
            <person name="Satake H."/>
            <person name="Nakayama K."/>
        </authorList>
    </citation>
    <scope>NUCLEOTIDE SEQUENCE</scope>
</reference>
<reference evidence="2" key="1">
    <citation type="journal article" date="2022" name="Int. J. Mol. Sci.">
        <title>Draft Genome of Tanacetum Coccineum: Genomic Comparison of Closely Related Tanacetum-Family Plants.</title>
        <authorList>
            <person name="Yamashiro T."/>
            <person name="Shiraishi A."/>
            <person name="Nakayama K."/>
            <person name="Satake H."/>
        </authorList>
    </citation>
    <scope>NUCLEOTIDE SEQUENCE</scope>
</reference>
<evidence type="ECO:0000313" key="3">
    <source>
        <dbReference type="Proteomes" id="UP001151760"/>
    </source>
</evidence>
<accession>A0ABQ5B421</accession>
<evidence type="ECO:0000256" key="1">
    <source>
        <dbReference type="SAM" id="MobiDB-lite"/>
    </source>
</evidence>
<feature type="compositionally biased region" description="Acidic residues" evidence="1">
    <location>
        <begin position="215"/>
        <end position="232"/>
    </location>
</feature>